<feature type="transmembrane region" description="Helical" evidence="8">
    <location>
        <begin position="193"/>
        <end position="213"/>
    </location>
</feature>
<dbReference type="PANTHER" id="PTHR42929">
    <property type="entry name" value="INNER MEMBRANE ABC TRANSPORTER PERMEASE PROTEIN YDCU-RELATED-RELATED"/>
    <property type="match status" value="1"/>
</dbReference>
<dbReference type="InterPro" id="IPR035906">
    <property type="entry name" value="MetI-like_sf"/>
</dbReference>
<feature type="transmembrane region" description="Helical" evidence="8">
    <location>
        <begin position="151"/>
        <end position="173"/>
    </location>
</feature>
<feature type="transmembrane region" description="Helical" evidence="8">
    <location>
        <begin position="48"/>
        <end position="74"/>
    </location>
</feature>
<evidence type="ECO:0000313" key="11">
    <source>
        <dbReference type="EMBL" id="KFJ03523.1"/>
    </source>
</evidence>
<comment type="similarity">
    <text evidence="2">Belongs to the binding-protein-dependent transport system permease family. CysTW subfamily.</text>
</comment>
<comment type="subcellular location">
    <subcellularLocation>
        <location evidence="1 8">Cell membrane</location>
        <topology evidence="1 8">Multi-pass membrane protein</topology>
    </subcellularLocation>
</comment>
<proteinExistence type="inferred from homology"/>
<evidence type="ECO:0000313" key="12">
    <source>
        <dbReference type="Proteomes" id="UP000029003"/>
    </source>
</evidence>
<dbReference type="GO" id="GO:0005886">
    <property type="term" value="C:plasma membrane"/>
    <property type="evidence" value="ECO:0007669"/>
    <property type="project" value="UniProtKB-SubCell"/>
</dbReference>
<dbReference type="InterPro" id="IPR000515">
    <property type="entry name" value="MetI-like"/>
</dbReference>
<feature type="compositionally biased region" description="Polar residues" evidence="9">
    <location>
        <begin position="17"/>
        <end position="26"/>
    </location>
</feature>
<evidence type="ECO:0000256" key="5">
    <source>
        <dbReference type="ARBA" id="ARBA00022692"/>
    </source>
</evidence>
<dbReference type="OrthoDB" id="9808619at2"/>
<comment type="caution">
    <text evidence="11">The sequence shown here is derived from an EMBL/GenBank/DDBJ whole genome shotgun (WGS) entry which is preliminary data.</text>
</comment>
<dbReference type="Proteomes" id="UP000029003">
    <property type="component" value="Unassembled WGS sequence"/>
</dbReference>
<evidence type="ECO:0000256" key="2">
    <source>
        <dbReference type="ARBA" id="ARBA00007069"/>
    </source>
</evidence>
<keyword evidence="6 8" id="KW-1133">Transmembrane helix</keyword>
<feature type="region of interest" description="Disordered" evidence="9">
    <location>
        <begin position="1"/>
        <end position="28"/>
    </location>
</feature>
<evidence type="ECO:0000256" key="7">
    <source>
        <dbReference type="ARBA" id="ARBA00023136"/>
    </source>
</evidence>
<evidence type="ECO:0000256" key="1">
    <source>
        <dbReference type="ARBA" id="ARBA00004651"/>
    </source>
</evidence>
<keyword evidence="3 8" id="KW-0813">Transport</keyword>
<gene>
    <name evidence="11" type="ORF">THER5_0987</name>
</gene>
<keyword evidence="7 8" id="KW-0472">Membrane</keyword>
<dbReference type="CDD" id="cd06261">
    <property type="entry name" value="TM_PBP2"/>
    <property type="match status" value="1"/>
</dbReference>
<keyword evidence="4" id="KW-1003">Cell membrane</keyword>
<dbReference type="EMBL" id="JGZT01000005">
    <property type="protein sequence ID" value="KFJ03523.1"/>
    <property type="molecule type" value="Genomic_DNA"/>
</dbReference>
<sequence>MSETSSALDGGKPPISAPSQDGGATTSRRRPTLFAASGSIKPGMLSHWYSIPAVIVGLLFTLGPICVIVAFSFMSQPDVGGGVVYKFSTNAYKKLLFTTDFLGRTSFDPRYLKVFGTSLWQALITTFICIVLSFFIALWMSLRKPSTQRLLVLLINIPFWTNLIVRTYAWMLILNENGPINGFLKFIGVGSKQLLYTSGASLIGLIFTFLPFATMPMYSALSGFDFRLVEAAYDLGARKLTVMRRIILRAAKPGVTSAIALCFIPAFGSYVQPVLLGGGRVLMVGNLIASQFSEARNWPFGAALSTVILLITLLCGVAASIGGGKAARDAGIAV</sequence>
<dbReference type="Pfam" id="PF00528">
    <property type="entry name" value="BPD_transp_1"/>
    <property type="match status" value="1"/>
</dbReference>
<evidence type="ECO:0000256" key="3">
    <source>
        <dbReference type="ARBA" id="ARBA00022448"/>
    </source>
</evidence>
<evidence type="ECO:0000259" key="10">
    <source>
        <dbReference type="PROSITE" id="PS50928"/>
    </source>
</evidence>
<protein>
    <submittedName>
        <fullName evidence="11">Spermidine/putrescine transport system permease protein PotB</fullName>
    </submittedName>
</protein>
<evidence type="ECO:0000256" key="6">
    <source>
        <dbReference type="ARBA" id="ARBA00022989"/>
    </source>
</evidence>
<organism evidence="11 12">
    <name type="scientific">Bifidobacterium thermacidophilum subsp. thermacidophilum</name>
    <dbReference type="NCBI Taxonomy" id="79262"/>
    <lineage>
        <taxon>Bacteria</taxon>
        <taxon>Bacillati</taxon>
        <taxon>Actinomycetota</taxon>
        <taxon>Actinomycetes</taxon>
        <taxon>Bifidobacteriales</taxon>
        <taxon>Bifidobacteriaceae</taxon>
        <taxon>Bifidobacterium</taxon>
    </lineage>
</organism>
<dbReference type="AlphaFoldDB" id="A0A087E6X2"/>
<dbReference type="PANTHER" id="PTHR42929:SF1">
    <property type="entry name" value="INNER MEMBRANE ABC TRANSPORTER PERMEASE PROTEIN YDCU-RELATED"/>
    <property type="match status" value="1"/>
</dbReference>
<feature type="domain" description="ABC transmembrane type-1" evidence="10">
    <location>
        <begin position="115"/>
        <end position="319"/>
    </location>
</feature>
<evidence type="ECO:0000256" key="4">
    <source>
        <dbReference type="ARBA" id="ARBA00022475"/>
    </source>
</evidence>
<reference evidence="11 12" key="1">
    <citation type="submission" date="2014-03" db="EMBL/GenBank/DDBJ databases">
        <title>Genomics of Bifidobacteria.</title>
        <authorList>
            <person name="Ventura M."/>
            <person name="Milani C."/>
            <person name="Lugli G.A."/>
        </authorList>
    </citation>
    <scope>NUCLEOTIDE SEQUENCE [LARGE SCALE GENOMIC DNA]</scope>
    <source>
        <strain evidence="11 12">LMG 21395</strain>
    </source>
</reference>
<feature type="transmembrane region" description="Helical" evidence="8">
    <location>
        <begin position="298"/>
        <end position="319"/>
    </location>
</feature>
<feature type="transmembrane region" description="Helical" evidence="8">
    <location>
        <begin position="254"/>
        <end position="278"/>
    </location>
</feature>
<feature type="transmembrane region" description="Helical" evidence="8">
    <location>
        <begin position="119"/>
        <end position="139"/>
    </location>
</feature>
<name>A0A087E6X2_9BIFI</name>
<evidence type="ECO:0000256" key="8">
    <source>
        <dbReference type="RuleBase" id="RU363032"/>
    </source>
</evidence>
<accession>A0A087E6X2</accession>
<dbReference type="RefSeq" id="WP_029576024.1">
    <property type="nucleotide sequence ID" value="NZ_JGZT01000005.1"/>
</dbReference>
<evidence type="ECO:0000256" key="9">
    <source>
        <dbReference type="SAM" id="MobiDB-lite"/>
    </source>
</evidence>
<keyword evidence="5 8" id="KW-0812">Transmembrane</keyword>
<dbReference type="GO" id="GO:0055085">
    <property type="term" value="P:transmembrane transport"/>
    <property type="evidence" value="ECO:0007669"/>
    <property type="project" value="InterPro"/>
</dbReference>
<dbReference type="Gene3D" id="1.10.3720.10">
    <property type="entry name" value="MetI-like"/>
    <property type="match status" value="1"/>
</dbReference>
<dbReference type="SUPFAM" id="SSF161098">
    <property type="entry name" value="MetI-like"/>
    <property type="match status" value="1"/>
</dbReference>
<dbReference type="PROSITE" id="PS50928">
    <property type="entry name" value="ABC_TM1"/>
    <property type="match status" value="1"/>
</dbReference>